<keyword evidence="2 5" id="KW-0547">Nucleotide-binding</keyword>
<evidence type="ECO:0000313" key="8">
    <source>
        <dbReference type="Proteomes" id="UP000236214"/>
    </source>
</evidence>
<comment type="caution">
    <text evidence="7">The sequence shown here is derived from an EMBL/GenBank/DDBJ whole genome shotgun (WGS) entry which is preliminary data.</text>
</comment>
<dbReference type="EMBL" id="BDEC01000024">
    <property type="protein sequence ID" value="GBD67835.1"/>
    <property type="molecule type" value="Genomic_DNA"/>
</dbReference>
<dbReference type="Pfam" id="PF08279">
    <property type="entry name" value="HTH_11"/>
    <property type="match status" value="1"/>
</dbReference>
<dbReference type="InterPro" id="IPR045864">
    <property type="entry name" value="aa-tRNA-synth_II/BPL/LPL"/>
</dbReference>
<keyword evidence="3 5" id="KW-0067">ATP-binding</keyword>
<dbReference type="GO" id="GO:0005737">
    <property type="term" value="C:cytoplasm"/>
    <property type="evidence" value="ECO:0007669"/>
    <property type="project" value="TreeGrafter"/>
</dbReference>
<keyword evidence="1 5" id="KW-0436">Ligase</keyword>
<dbReference type="HAMAP" id="MF_00978">
    <property type="entry name" value="Bifunct_BirA"/>
    <property type="match status" value="1"/>
</dbReference>
<feature type="binding site" evidence="5">
    <location>
        <position position="181"/>
    </location>
    <ligand>
        <name>biotin</name>
        <dbReference type="ChEBI" id="CHEBI:57586"/>
    </ligand>
</feature>
<dbReference type="AlphaFoldDB" id="A0A2H6CS73"/>
<dbReference type="Pfam" id="PF02237">
    <property type="entry name" value="BPL_C"/>
    <property type="match status" value="1"/>
</dbReference>
<keyword evidence="5" id="KW-0805">Transcription regulation</keyword>
<dbReference type="InterPro" id="IPR004408">
    <property type="entry name" value="Biotin_CoA_COase_ligase"/>
</dbReference>
<protein>
    <recommendedName>
        <fullName evidence="5">Bifunctional ligase/repressor BirA</fullName>
    </recommendedName>
    <alternativeName>
        <fullName evidence="5">Biotin--[acetyl-CoA-carboxylase] ligase</fullName>
        <ecNumber evidence="5">6.3.4.15</ecNumber>
    </alternativeName>
    <alternativeName>
        <fullName evidence="5">Biotin--protein ligase</fullName>
    </alternativeName>
    <alternativeName>
        <fullName evidence="5">Biotin-[acetyl-CoA carboxylase] synthetase</fullName>
    </alternativeName>
</protein>
<dbReference type="SUPFAM" id="SSF55681">
    <property type="entry name" value="Class II aaRS and biotin synthetases"/>
    <property type="match status" value="1"/>
</dbReference>
<evidence type="ECO:0000313" key="7">
    <source>
        <dbReference type="EMBL" id="GBD67835.1"/>
    </source>
</evidence>
<evidence type="ECO:0000256" key="4">
    <source>
        <dbReference type="ARBA" id="ARBA00023267"/>
    </source>
</evidence>
<feature type="domain" description="BPL/LPL catalytic" evidence="6">
    <location>
        <begin position="78"/>
        <end position="256"/>
    </location>
</feature>
<dbReference type="Proteomes" id="UP000236214">
    <property type="component" value="Unassembled WGS sequence"/>
</dbReference>
<dbReference type="SUPFAM" id="SSF50037">
    <property type="entry name" value="C-terminal domain of transcriptional repressors"/>
    <property type="match status" value="1"/>
</dbReference>
<dbReference type="Pfam" id="PF03099">
    <property type="entry name" value="BPL_LplA_LipB"/>
    <property type="match status" value="1"/>
</dbReference>
<dbReference type="GO" id="GO:0004077">
    <property type="term" value="F:biotin--[biotin carboxyl-carrier protein] ligase activity"/>
    <property type="evidence" value="ECO:0007669"/>
    <property type="project" value="UniProtKB-UniRule"/>
</dbReference>
<dbReference type="InterPro" id="IPR036388">
    <property type="entry name" value="WH-like_DNA-bd_sf"/>
</dbReference>
<dbReference type="InterPro" id="IPR008988">
    <property type="entry name" value="Transcriptional_repressor_C"/>
</dbReference>
<dbReference type="PROSITE" id="PS51733">
    <property type="entry name" value="BPL_LPL_CATALYTIC"/>
    <property type="match status" value="1"/>
</dbReference>
<dbReference type="InterPro" id="IPR030855">
    <property type="entry name" value="Bifunct_BirA"/>
</dbReference>
<keyword evidence="5" id="KW-0238">DNA-binding</keyword>
<evidence type="ECO:0000256" key="5">
    <source>
        <dbReference type="HAMAP-Rule" id="MF_00978"/>
    </source>
</evidence>
<dbReference type="CDD" id="cd16442">
    <property type="entry name" value="BPL"/>
    <property type="match status" value="1"/>
</dbReference>
<dbReference type="InterPro" id="IPR036390">
    <property type="entry name" value="WH_DNA-bd_sf"/>
</dbReference>
<keyword evidence="8" id="KW-1185">Reference proteome</keyword>
<feature type="binding site" evidence="5">
    <location>
        <position position="111"/>
    </location>
    <ligand>
        <name>biotin</name>
        <dbReference type="ChEBI" id="CHEBI:57586"/>
    </ligand>
</feature>
<dbReference type="Gene3D" id="1.10.10.10">
    <property type="entry name" value="Winged helix-like DNA-binding domain superfamily/Winged helix DNA-binding domain"/>
    <property type="match status" value="1"/>
</dbReference>
<dbReference type="RefSeq" id="WP_103103376.1">
    <property type="nucleotide sequence ID" value="NZ_BDEC01000024.1"/>
</dbReference>
<dbReference type="Gene3D" id="3.30.930.10">
    <property type="entry name" value="Bira Bifunctional Protein, Domain 2"/>
    <property type="match status" value="1"/>
</dbReference>
<gene>
    <name evidence="5" type="primary">birA</name>
    <name evidence="7" type="ORF">TEHN7118_0641</name>
</gene>
<evidence type="ECO:0000256" key="2">
    <source>
        <dbReference type="ARBA" id="ARBA00022741"/>
    </source>
</evidence>
<evidence type="ECO:0000256" key="3">
    <source>
        <dbReference type="ARBA" id="ARBA00022840"/>
    </source>
</evidence>
<name>A0A2H6CS73_TETHA</name>
<comment type="similarity">
    <text evidence="5">Belongs to the biotin--protein ligase family.</text>
</comment>
<keyword evidence="5" id="KW-0678">Repressor</keyword>
<evidence type="ECO:0000259" key="6">
    <source>
        <dbReference type="PROSITE" id="PS51733"/>
    </source>
</evidence>
<feature type="DNA-binding region" description="H-T-H motif" evidence="5">
    <location>
        <begin position="21"/>
        <end position="40"/>
    </location>
</feature>
<dbReference type="NCBIfam" id="TIGR00121">
    <property type="entry name" value="birA_ligase"/>
    <property type="match status" value="1"/>
</dbReference>
<dbReference type="GO" id="GO:0016740">
    <property type="term" value="F:transferase activity"/>
    <property type="evidence" value="ECO:0007669"/>
    <property type="project" value="UniProtKB-ARBA"/>
</dbReference>
<keyword evidence="5" id="KW-0804">Transcription</keyword>
<dbReference type="InterPro" id="IPR004143">
    <property type="entry name" value="BPL_LPL_catalytic"/>
</dbReference>
<dbReference type="GO" id="GO:0009249">
    <property type="term" value="P:protein lipoylation"/>
    <property type="evidence" value="ECO:0007669"/>
    <property type="project" value="UniProtKB-ARBA"/>
</dbReference>
<dbReference type="InterPro" id="IPR013196">
    <property type="entry name" value="HTH_11"/>
</dbReference>
<organism evidence="7 8">
    <name type="scientific">Tetragenococcus halophilus subsp. halophilus</name>
    <dbReference type="NCBI Taxonomy" id="1513897"/>
    <lineage>
        <taxon>Bacteria</taxon>
        <taxon>Bacillati</taxon>
        <taxon>Bacillota</taxon>
        <taxon>Bacilli</taxon>
        <taxon>Lactobacillales</taxon>
        <taxon>Enterococcaceae</taxon>
        <taxon>Tetragenococcus</taxon>
    </lineage>
</organism>
<comment type="function">
    <text evidence="5">Acts both as a biotin--[acetyl-CoA-carboxylase] ligase and a repressor.</text>
</comment>
<reference evidence="7 8" key="1">
    <citation type="submission" date="2016-05" db="EMBL/GenBank/DDBJ databases">
        <title>Whole genome sequencing of Tetragenococcus halophilus subsp. halophilus NISL 7118.</title>
        <authorList>
            <person name="Shiwa Y."/>
            <person name="Nishimura I."/>
            <person name="Yoshikawa H."/>
            <person name="Koyama Y."/>
            <person name="Oguma T."/>
        </authorList>
    </citation>
    <scope>NUCLEOTIDE SEQUENCE [LARGE SCALE GENOMIC DNA]</scope>
    <source>
        <strain evidence="7 8">NISL 7118</strain>
    </source>
</reference>
<evidence type="ECO:0000256" key="1">
    <source>
        <dbReference type="ARBA" id="ARBA00022598"/>
    </source>
</evidence>
<comment type="catalytic activity">
    <reaction evidence="5">
        <text>biotin + L-lysyl-[protein] + ATP = N(6)-biotinyl-L-lysyl-[protein] + AMP + diphosphate + H(+)</text>
        <dbReference type="Rhea" id="RHEA:11756"/>
        <dbReference type="Rhea" id="RHEA-COMP:9752"/>
        <dbReference type="Rhea" id="RHEA-COMP:10505"/>
        <dbReference type="ChEBI" id="CHEBI:15378"/>
        <dbReference type="ChEBI" id="CHEBI:29969"/>
        <dbReference type="ChEBI" id="CHEBI:30616"/>
        <dbReference type="ChEBI" id="CHEBI:33019"/>
        <dbReference type="ChEBI" id="CHEBI:57586"/>
        <dbReference type="ChEBI" id="CHEBI:83144"/>
        <dbReference type="ChEBI" id="CHEBI:456215"/>
        <dbReference type="EC" id="6.3.4.15"/>
    </reaction>
</comment>
<sequence>MGSTKQQILTILRQDKGIISGEKLANNLEVSRTAVWKAVRELEKMGYQIEHLPNGYRYLTSDVLEKELISSQALPTSSIFIKEETNSTMDDAKVAAMAQQPTPALFIAEKQLGGHGRFGRPFFSPAGQIYMSLLLTPNQTFEELPQYTILAAVAVSLAIDHYTGKQTQIKWVNDIYLDGKKICGILSEVTSDFETGRIKHVTLGCGINFSIPAQSFPENIQTKAGAIFSQKAPLITRNQLIQLIWQYFFELLEALPDKEYINIYRKKSFVLGKRVQFKQQGVTYSGKATEISDTGELIVQTSQGVKTLSSGEISLEAIY</sequence>
<accession>A0A2H6CS73</accession>
<dbReference type="GO" id="GO:0003677">
    <property type="term" value="F:DNA binding"/>
    <property type="evidence" value="ECO:0007669"/>
    <property type="project" value="UniProtKB-UniRule"/>
</dbReference>
<proteinExistence type="inferred from homology"/>
<dbReference type="GO" id="GO:0006355">
    <property type="term" value="P:regulation of DNA-templated transcription"/>
    <property type="evidence" value="ECO:0007669"/>
    <property type="project" value="UniProtKB-UniRule"/>
</dbReference>
<keyword evidence="4 5" id="KW-0092">Biotin</keyword>
<dbReference type="GO" id="GO:0005524">
    <property type="term" value="F:ATP binding"/>
    <property type="evidence" value="ECO:0007669"/>
    <property type="project" value="UniProtKB-UniRule"/>
</dbReference>
<dbReference type="PANTHER" id="PTHR12835:SF5">
    <property type="entry name" value="BIOTIN--PROTEIN LIGASE"/>
    <property type="match status" value="1"/>
</dbReference>
<dbReference type="Gene3D" id="2.30.30.100">
    <property type="match status" value="1"/>
</dbReference>
<dbReference type="EC" id="6.3.4.15" evidence="5"/>
<dbReference type="InterPro" id="IPR003142">
    <property type="entry name" value="BPL_C"/>
</dbReference>
<comment type="caution">
    <text evidence="5">Lacks conserved residue(s) required for the propagation of feature annotation.</text>
</comment>
<dbReference type="PANTHER" id="PTHR12835">
    <property type="entry name" value="BIOTIN PROTEIN LIGASE"/>
    <property type="match status" value="1"/>
</dbReference>
<dbReference type="SUPFAM" id="SSF46785">
    <property type="entry name" value="Winged helix' DNA-binding domain"/>
    <property type="match status" value="1"/>
</dbReference>